<proteinExistence type="predicted"/>
<protein>
    <submittedName>
        <fullName evidence="1">Uncharacterized protein</fullName>
    </submittedName>
</protein>
<keyword evidence="2" id="KW-1185">Reference proteome</keyword>
<organism evidence="1 2">
    <name type="scientific">Hirsutella minnesotensis 3608</name>
    <dbReference type="NCBI Taxonomy" id="1043627"/>
    <lineage>
        <taxon>Eukaryota</taxon>
        <taxon>Fungi</taxon>
        <taxon>Dikarya</taxon>
        <taxon>Ascomycota</taxon>
        <taxon>Pezizomycotina</taxon>
        <taxon>Sordariomycetes</taxon>
        <taxon>Hypocreomycetidae</taxon>
        <taxon>Hypocreales</taxon>
        <taxon>Ophiocordycipitaceae</taxon>
        <taxon>Hirsutella</taxon>
    </lineage>
</organism>
<accession>A0A0F8A0U7</accession>
<reference evidence="1 2" key="1">
    <citation type="journal article" date="2014" name="Genome Biol. Evol.">
        <title>Comparative genomics and transcriptomics analyses reveal divergent lifestyle features of nematode endoparasitic fungus Hirsutella minnesotensis.</title>
        <authorList>
            <person name="Lai Y."/>
            <person name="Liu K."/>
            <person name="Zhang X."/>
            <person name="Zhang X."/>
            <person name="Li K."/>
            <person name="Wang N."/>
            <person name="Shu C."/>
            <person name="Wu Y."/>
            <person name="Wang C."/>
            <person name="Bushley K.E."/>
            <person name="Xiang M."/>
            <person name="Liu X."/>
        </authorList>
    </citation>
    <scope>NUCLEOTIDE SEQUENCE [LARGE SCALE GENOMIC DNA]</scope>
    <source>
        <strain evidence="1 2">3608</strain>
    </source>
</reference>
<dbReference type="AlphaFoldDB" id="A0A0F8A0U7"/>
<dbReference type="Proteomes" id="UP000054481">
    <property type="component" value="Unassembled WGS sequence"/>
</dbReference>
<evidence type="ECO:0000313" key="2">
    <source>
        <dbReference type="Proteomes" id="UP000054481"/>
    </source>
</evidence>
<dbReference type="EMBL" id="KQ030516">
    <property type="protein sequence ID" value="KJZ75632.1"/>
    <property type="molecule type" value="Genomic_DNA"/>
</dbReference>
<gene>
    <name evidence="1" type="ORF">HIM_05095</name>
</gene>
<evidence type="ECO:0000313" key="1">
    <source>
        <dbReference type="EMBL" id="KJZ75632.1"/>
    </source>
</evidence>
<sequence length="108" mass="12874">MAVNDEGKILYPVETLDDEIEELWVEFLSEKAMGTVSGELLKRSAETMLWCYKVDKRTRMKRFERILRFFYQDWIHVLPADYSGLFPLWQIKEFEALVAEVKEKLGKH</sequence>
<name>A0A0F8A0U7_9HYPO</name>